<evidence type="ECO:0000259" key="4">
    <source>
        <dbReference type="Pfam" id="PF01210"/>
    </source>
</evidence>
<name>A0A3B1BU14_9ZZZZ</name>
<evidence type="ECO:0000256" key="3">
    <source>
        <dbReference type="ARBA" id="ARBA00023027"/>
    </source>
</evidence>
<dbReference type="PANTHER" id="PTHR11728:SF1">
    <property type="entry name" value="GLYCEROL-3-PHOSPHATE DEHYDROGENASE [NAD(+)] 2, CHLOROPLASTIC"/>
    <property type="match status" value="1"/>
</dbReference>
<protein>
    <submittedName>
        <fullName evidence="6">Glycerol-3-phosphate dehydrogenase [NAD(P)+]</fullName>
        <ecNumber evidence="6">1.1.1.94</ecNumber>
    </submittedName>
</protein>
<dbReference type="PROSITE" id="PS00957">
    <property type="entry name" value="NAD_G3PDH"/>
    <property type="match status" value="1"/>
</dbReference>
<dbReference type="NCBIfam" id="NF000942">
    <property type="entry name" value="PRK00094.1-4"/>
    <property type="match status" value="1"/>
</dbReference>
<dbReference type="FunFam" id="3.40.50.720:FF:000019">
    <property type="entry name" value="Glycerol-3-phosphate dehydrogenase [NAD(P)+]"/>
    <property type="match status" value="1"/>
</dbReference>
<dbReference type="InterPro" id="IPR011128">
    <property type="entry name" value="G3P_DH_NAD-dep_N"/>
</dbReference>
<accession>A0A3B1BU14</accession>
<proteinExistence type="inferred from homology"/>
<dbReference type="Gene3D" id="3.40.50.720">
    <property type="entry name" value="NAD(P)-binding Rossmann-like Domain"/>
    <property type="match status" value="1"/>
</dbReference>
<dbReference type="PRINTS" id="PR00077">
    <property type="entry name" value="GPDHDRGNASE"/>
</dbReference>
<dbReference type="InterPro" id="IPR013328">
    <property type="entry name" value="6PGD_dom2"/>
</dbReference>
<organism evidence="6">
    <name type="scientific">hydrothermal vent metagenome</name>
    <dbReference type="NCBI Taxonomy" id="652676"/>
    <lineage>
        <taxon>unclassified sequences</taxon>
        <taxon>metagenomes</taxon>
        <taxon>ecological metagenomes</taxon>
    </lineage>
</organism>
<evidence type="ECO:0000313" key="6">
    <source>
        <dbReference type="EMBL" id="VAX18011.1"/>
    </source>
</evidence>
<dbReference type="GO" id="GO:0046168">
    <property type="term" value="P:glycerol-3-phosphate catabolic process"/>
    <property type="evidence" value="ECO:0007669"/>
    <property type="project" value="InterPro"/>
</dbReference>
<feature type="domain" description="Glycerol-3-phosphate dehydrogenase NAD-dependent N-terminal" evidence="4">
    <location>
        <begin position="8"/>
        <end position="164"/>
    </location>
</feature>
<reference evidence="6" key="1">
    <citation type="submission" date="2018-06" db="EMBL/GenBank/DDBJ databases">
        <authorList>
            <person name="Zhirakovskaya E."/>
        </authorList>
    </citation>
    <scope>NUCLEOTIDE SEQUENCE</scope>
</reference>
<dbReference type="Pfam" id="PF07479">
    <property type="entry name" value="NAD_Gly3P_dh_C"/>
    <property type="match status" value="1"/>
</dbReference>
<dbReference type="InterPro" id="IPR036291">
    <property type="entry name" value="NAD(P)-bd_dom_sf"/>
</dbReference>
<dbReference type="SUPFAM" id="SSF51735">
    <property type="entry name" value="NAD(P)-binding Rossmann-fold domains"/>
    <property type="match status" value="1"/>
</dbReference>
<dbReference type="Pfam" id="PF01210">
    <property type="entry name" value="NAD_Gly3P_dh_N"/>
    <property type="match status" value="1"/>
</dbReference>
<keyword evidence="3" id="KW-0520">NAD</keyword>
<dbReference type="GO" id="GO:0005975">
    <property type="term" value="P:carbohydrate metabolic process"/>
    <property type="evidence" value="ECO:0007669"/>
    <property type="project" value="InterPro"/>
</dbReference>
<dbReference type="AlphaFoldDB" id="A0A3B1BU14"/>
<dbReference type="HAMAP" id="MF_00394">
    <property type="entry name" value="NAD_Glyc3P_dehydrog"/>
    <property type="match status" value="1"/>
</dbReference>
<dbReference type="InterPro" id="IPR008927">
    <property type="entry name" value="6-PGluconate_DH-like_C_sf"/>
</dbReference>
<dbReference type="PANTHER" id="PTHR11728">
    <property type="entry name" value="GLYCEROL-3-PHOSPHATE DEHYDROGENASE"/>
    <property type="match status" value="1"/>
</dbReference>
<comment type="similarity">
    <text evidence="1">Belongs to the NAD-dependent glycerol-3-phosphate dehydrogenase family.</text>
</comment>
<dbReference type="EMBL" id="UOGA01000111">
    <property type="protein sequence ID" value="VAX18011.1"/>
    <property type="molecule type" value="Genomic_DNA"/>
</dbReference>
<dbReference type="GO" id="GO:0005829">
    <property type="term" value="C:cytosol"/>
    <property type="evidence" value="ECO:0007669"/>
    <property type="project" value="TreeGrafter"/>
</dbReference>
<feature type="domain" description="Glycerol-3-phosphate dehydrogenase NAD-dependent C-terminal" evidence="5">
    <location>
        <begin position="184"/>
        <end position="325"/>
    </location>
</feature>
<sequence length="336" mass="35560">MGVKKSAAVIGAGAWGTAIAWSLAKNGVSTTLWAFEKEVVEAINSSRENSVYLDGVMLPKNLRATSDMAEAVKECGLVIVVAPSQFMRGILIQLAKVIPEDAVIVSAAKGIENKTLAMPVEMIEETMPQNISRRLCCLSGPTFARELVKEVPTAATIASKDSAAAKLAQQILSAPYFRLYAHDDVIGVEIGGAVKNVLAIAAGIADGIGLGHNTRAAVITRGLAEMIRLGEAMGADFKTFAGLSGIGDLVLTCGGDLSRNRTVGLRLGKGEKIEDILNSMIAVAEGVATSLSVYKLAEKHGVDMPITSEVYKVVHENKDPHEAVKDLMARSLKEEF</sequence>
<evidence type="ECO:0000259" key="5">
    <source>
        <dbReference type="Pfam" id="PF07479"/>
    </source>
</evidence>
<evidence type="ECO:0000256" key="1">
    <source>
        <dbReference type="ARBA" id="ARBA00011009"/>
    </source>
</evidence>
<evidence type="ECO:0000256" key="2">
    <source>
        <dbReference type="ARBA" id="ARBA00023002"/>
    </source>
</evidence>
<dbReference type="EC" id="1.1.1.94" evidence="6"/>
<dbReference type="FunFam" id="1.10.1040.10:FF:000001">
    <property type="entry name" value="Glycerol-3-phosphate dehydrogenase [NAD(P)+]"/>
    <property type="match status" value="1"/>
</dbReference>
<dbReference type="Gene3D" id="1.10.1040.10">
    <property type="entry name" value="N-(1-d-carboxylethyl)-l-norvaline Dehydrogenase, domain 2"/>
    <property type="match status" value="1"/>
</dbReference>
<dbReference type="PIRSF" id="PIRSF000114">
    <property type="entry name" value="Glycerol-3-P_dh"/>
    <property type="match status" value="1"/>
</dbReference>
<dbReference type="NCBIfam" id="NF000940">
    <property type="entry name" value="PRK00094.1-2"/>
    <property type="match status" value="1"/>
</dbReference>
<keyword evidence="2 6" id="KW-0560">Oxidoreductase</keyword>
<dbReference type="SUPFAM" id="SSF48179">
    <property type="entry name" value="6-phosphogluconate dehydrogenase C-terminal domain-like"/>
    <property type="match status" value="1"/>
</dbReference>
<dbReference type="InterPro" id="IPR006109">
    <property type="entry name" value="G3P_DH_NAD-dep_C"/>
</dbReference>
<dbReference type="InterPro" id="IPR006168">
    <property type="entry name" value="G3P_DH_NAD-dep"/>
</dbReference>
<dbReference type="GO" id="GO:0047952">
    <property type="term" value="F:glycerol-3-phosphate dehydrogenase [NAD(P)+] activity"/>
    <property type="evidence" value="ECO:0007669"/>
    <property type="project" value="UniProtKB-EC"/>
</dbReference>
<dbReference type="GO" id="GO:0051287">
    <property type="term" value="F:NAD binding"/>
    <property type="evidence" value="ECO:0007669"/>
    <property type="project" value="InterPro"/>
</dbReference>
<gene>
    <name evidence="6" type="ORF">MNBD_NITROSPINAE04-1384</name>
</gene>